<dbReference type="EMBL" id="LAZR01011097">
    <property type="protein sequence ID" value="KKM63438.1"/>
    <property type="molecule type" value="Genomic_DNA"/>
</dbReference>
<proteinExistence type="predicted"/>
<gene>
    <name evidence="1" type="ORF">LCGC14_1511490</name>
</gene>
<accession>A0A0F9J1J1</accession>
<reference evidence="1" key="1">
    <citation type="journal article" date="2015" name="Nature">
        <title>Complex archaea that bridge the gap between prokaryotes and eukaryotes.</title>
        <authorList>
            <person name="Spang A."/>
            <person name="Saw J.H."/>
            <person name="Jorgensen S.L."/>
            <person name="Zaremba-Niedzwiedzka K."/>
            <person name="Martijn J."/>
            <person name="Lind A.E."/>
            <person name="van Eijk R."/>
            <person name="Schleper C."/>
            <person name="Guy L."/>
            <person name="Ettema T.J."/>
        </authorList>
    </citation>
    <scope>NUCLEOTIDE SEQUENCE</scope>
</reference>
<dbReference type="AlphaFoldDB" id="A0A0F9J1J1"/>
<name>A0A0F9J1J1_9ZZZZ</name>
<sequence>MLKEKEICPNCNQLRYMTRHHVKNSKGEKTGEIQRMCRDCHDEIEEEYRLYGISNVTLNVKVKKIKSNSNYIQKTPLLPFYATGKTNEQ</sequence>
<comment type="caution">
    <text evidence="1">The sequence shown here is derived from an EMBL/GenBank/DDBJ whole genome shotgun (WGS) entry which is preliminary data.</text>
</comment>
<organism evidence="1">
    <name type="scientific">marine sediment metagenome</name>
    <dbReference type="NCBI Taxonomy" id="412755"/>
    <lineage>
        <taxon>unclassified sequences</taxon>
        <taxon>metagenomes</taxon>
        <taxon>ecological metagenomes</taxon>
    </lineage>
</organism>
<protein>
    <submittedName>
        <fullName evidence="1">Uncharacterized protein</fullName>
    </submittedName>
</protein>
<evidence type="ECO:0000313" key="1">
    <source>
        <dbReference type="EMBL" id="KKM63438.1"/>
    </source>
</evidence>